<reference evidence="1 2" key="2">
    <citation type="journal article" date="2022" name="Mol. Ecol. Resour.">
        <title>The genomes of chicory, endive, great burdock and yacon provide insights into Asteraceae paleo-polyploidization history and plant inulin production.</title>
        <authorList>
            <person name="Fan W."/>
            <person name="Wang S."/>
            <person name="Wang H."/>
            <person name="Wang A."/>
            <person name="Jiang F."/>
            <person name="Liu H."/>
            <person name="Zhao H."/>
            <person name="Xu D."/>
            <person name="Zhang Y."/>
        </authorList>
    </citation>
    <scope>NUCLEOTIDE SEQUENCE [LARGE SCALE GENOMIC DNA]</scope>
    <source>
        <strain evidence="2">cv. Punajuju</strain>
        <tissue evidence="1">Leaves</tissue>
    </source>
</reference>
<reference evidence="2" key="1">
    <citation type="journal article" date="2022" name="Mol. Ecol. Resour.">
        <title>The genomes of chicory, endive, great burdock and yacon provide insights into Asteraceae palaeo-polyploidization history and plant inulin production.</title>
        <authorList>
            <person name="Fan W."/>
            <person name="Wang S."/>
            <person name="Wang H."/>
            <person name="Wang A."/>
            <person name="Jiang F."/>
            <person name="Liu H."/>
            <person name="Zhao H."/>
            <person name="Xu D."/>
            <person name="Zhang Y."/>
        </authorList>
    </citation>
    <scope>NUCLEOTIDE SEQUENCE [LARGE SCALE GENOMIC DNA]</scope>
    <source>
        <strain evidence="2">cv. Punajuju</strain>
    </source>
</reference>
<proteinExistence type="predicted"/>
<dbReference type="Proteomes" id="UP001055811">
    <property type="component" value="Linkage Group LG07"/>
</dbReference>
<keyword evidence="2" id="KW-1185">Reference proteome</keyword>
<evidence type="ECO:0000313" key="1">
    <source>
        <dbReference type="EMBL" id="KAI3708867.1"/>
    </source>
</evidence>
<comment type="caution">
    <text evidence="1">The sequence shown here is derived from an EMBL/GenBank/DDBJ whole genome shotgun (WGS) entry which is preliminary data.</text>
</comment>
<dbReference type="EMBL" id="CM042015">
    <property type="protein sequence ID" value="KAI3708867.1"/>
    <property type="molecule type" value="Genomic_DNA"/>
</dbReference>
<accession>A0ACB9AG79</accession>
<name>A0ACB9AG79_CICIN</name>
<protein>
    <submittedName>
        <fullName evidence="1">Uncharacterized protein</fullName>
    </submittedName>
</protein>
<gene>
    <name evidence="1" type="ORF">L2E82_38396</name>
</gene>
<evidence type="ECO:0000313" key="2">
    <source>
        <dbReference type="Proteomes" id="UP001055811"/>
    </source>
</evidence>
<sequence length="582" mass="66493">MDRNLLLMYVKVLDIYIKLLMCLATIRVWLLECEEKEAQRRQLGQSTLESHSIRSTVIQRITRASDINCIKELRMDRNAFAVLCQLLQTRGGLLDDGFVSIEEQVAIFLNILAHHTKNRSIQVRFYRSGETISRYVHRVLGALMHLQDILFVKPTPVPNDSTDTRWKWFKGCLGAIDGTYIQVNVLESDKPRYRTRKGNIATNVLGVCNHDMNFVYVLAGWEGSATDSRVLRDAITRPNGLIVPFGNYYLADGGYINGEGFLAPYREEYLKKHPNKNYVANKPFLAYERLANVFEHRQHGEVLLFFVEYCSIWECYCHMWALGELIFDSSSERLQGSKIGACSYKEELEFLLQQKKSMLQDGCGKRGHLLDGFIDLCYDVAFSCCAAFLAVCSVVELRASSKASISFIAMSWFSVATCSRSSAVARSLFFQEFMHFPLLHRSFFKRFIVKAFHFRQMTQPTLALPPSGLPFLPMFPRRRPTMLRAYGVFARRSLPVVPSSPLAIWAGCPSLLRSVRLWIIRTNVVEWNSRRVTRSTVLRFEVQVVMITPGYALAPLTGIPKPTNARENPSRSILHSSDRRCG</sequence>
<organism evidence="1 2">
    <name type="scientific">Cichorium intybus</name>
    <name type="common">Chicory</name>
    <dbReference type="NCBI Taxonomy" id="13427"/>
    <lineage>
        <taxon>Eukaryota</taxon>
        <taxon>Viridiplantae</taxon>
        <taxon>Streptophyta</taxon>
        <taxon>Embryophyta</taxon>
        <taxon>Tracheophyta</taxon>
        <taxon>Spermatophyta</taxon>
        <taxon>Magnoliopsida</taxon>
        <taxon>eudicotyledons</taxon>
        <taxon>Gunneridae</taxon>
        <taxon>Pentapetalae</taxon>
        <taxon>asterids</taxon>
        <taxon>campanulids</taxon>
        <taxon>Asterales</taxon>
        <taxon>Asteraceae</taxon>
        <taxon>Cichorioideae</taxon>
        <taxon>Cichorieae</taxon>
        <taxon>Cichoriinae</taxon>
        <taxon>Cichorium</taxon>
    </lineage>
</organism>